<dbReference type="Proteomes" id="UP000595001">
    <property type="component" value="Chromosome"/>
</dbReference>
<dbReference type="KEGG" id="hlt:I7X12_18405"/>
<keyword evidence="1" id="KW-0175">Coiled coil</keyword>
<evidence type="ECO:0008006" key="5">
    <source>
        <dbReference type="Google" id="ProtNLM"/>
    </source>
</evidence>
<dbReference type="EMBL" id="CP065856">
    <property type="protein sequence ID" value="QPV62674.1"/>
    <property type="molecule type" value="Genomic_DNA"/>
</dbReference>
<dbReference type="GeneID" id="60590508"/>
<evidence type="ECO:0000313" key="4">
    <source>
        <dbReference type="Proteomes" id="UP000595001"/>
    </source>
</evidence>
<accession>A0A7T3FXM8</accession>
<evidence type="ECO:0000256" key="1">
    <source>
        <dbReference type="SAM" id="Coils"/>
    </source>
</evidence>
<name>A0A7T3FXM8_9EURY</name>
<evidence type="ECO:0000313" key="3">
    <source>
        <dbReference type="EMBL" id="QPV62674.1"/>
    </source>
</evidence>
<organism evidence="3 4">
    <name type="scientific">Halosimplex litoreum</name>
    <dbReference type="NCBI Taxonomy" id="1198301"/>
    <lineage>
        <taxon>Archaea</taxon>
        <taxon>Methanobacteriati</taxon>
        <taxon>Methanobacteriota</taxon>
        <taxon>Stenosarchaea group</taxon>
        <taxon>Halobacteria</taxon>
        <taxon>Halobacteriales</taxon>
        <taxon>Haloarculaceae</taxon>
        <taxon>Halosimplex</taxon>
    </lineage>
</organism>
<feature type="region of interest" description="Disordered" evidence="2">
    <location>
        <begin position="113"/>
        <end position="203"/>
    </location>
</feature>
<dbReference type="Gene3D" id="1.10.287.1490">
    <property type="match status" value="1"/>
</dbReference>
<dbReference type="RefSeq" id="WP_198061472.1">
    <property type="nucleotide sequence ID" value="NZ_CP065856.1"/>
</dbReference>
<feature type="coiled-coil region" evidence="1">
    <location>
        <begin position="279"/>
        <end position="402"/>
    </location>
</feature>
<feature type="compositionally biased region" description="Acidic residues" evidence="2">
    <location>
        <begin position="150"/>
        <end position="165"/>
    </location>
</feature>
<evidence type="ECO:0000256" key="2">
    <source>
        <dbReference type="SAM" id="MobiDB-lite"/>
    </source>
</evidence>
<sequence>MSDSQQYEKVSVSSDGVAVDKRFEEDEFPVPAIAFEIQSARSETVTVTLVDRVPEDVAVEDLGFHPEYGSEYWTIDEEQITFERELEAGAEYTTVYGIRATGTDNVEQFLTTPTIETVDPPLEDGDGSVVDEGSSDVVRDVISGDGDVPGLEDDEDPDGSDEDVETLNLKDPNEPADAGSNGSGGGDGDSSGDSSGGTVAVEDADVDSLVGALAAEIRNQNVDAEDVKLLRKAFDLAEDDNGSVDARIQHLQTEVSDLLAYTGALEEFLDENGTGDEMIEEFREQVESFESELEQVREMASGHEQSISEVEETVASVESSMDALQSDMDEVLEDVEAVQSDVDSVQDEVDSVEGSVDEVESDLDELESQVGDIDVEDVRADIEDIDEEIEELKEWREQLSSVIGGN</sequence>
<gene>
    <name evidence="3" type="ORF">I7X12_18405</name>
</gene>
<feature type="compositionally biased region" description="Low complexity" evidence="2">
    <location>
        <begin position="127"/>
        <end position="149"/>
    </location>
</feature>
<protein>
    <recommendedName>
        <fullName evidence="5">t-SNARE coiled-coil homology domain-containing protein</fullName>
    </recommendedName>
</protein>
<dbReference type="SUPFAM" id="SSF57997">
    <property type="entry name" value="Tropomyosin"/>
    <property type="match status" value="1"/>
</dbReference>
<dbReference type="OrthoDB" id="242713at2157"/>
<keyword evidence="4" id="KW-1185">Reference proteome</keyword>
<proteinExistence type="predicted"/>
<reference evidence="3 4" key="1">
    <citation type="submission" date="2020-12" db="EMBL/GenBank/DDBJ databases">
        <title>Halosimplex halophilum sp. nov. and Halosimplex salinum sp. nov., two new members of the genus Halosimplex.</title>
        <authorList>
            <person name="Cui H.L."/>
        </authorList>
    </citation>
    <scope>NUCLEOTIDE SEQUENCE [LARGE SCALE GENOMIC DNA]</scope>
    <source>
        <strain evidence="3 4">YGH94</strain>
    </source>
</reference>
<dbReference type="AlphaFoldDB" id="A0A7T3FXM8"/>